<sequence length="167" mass="17681">MRFVSVRVCAPPPCPRGPRQGTAPDLALRVRSAGRSYDVLARVGRTEPGPGRPLAGVDEHVAAAVGPGPEARWPACADVLHERRPRPFAEAARRLGAITAAHPGCRLAAAPLTGGGWAVTEATGRTVVRLARQVPPDRPLLASCLHAWLVAGHTLAHIQDIRLLYDA</sequence>
<evidence type="ECO:0000313" key="2">
    <source>
        <dbReference type="Proteomes" id="UP001550739"/>
    </source>
</evidence>
<evidence type="ECO:0000313" key="1">
    <source>
        <dbReference type="EMBL" id="MEU3782404.1"/>
    </source>
</evidence>
<reference evidence="1 2" key="1">
    <citation type="submission" date="2024-06" db="EMBL/GenBank/DDBJ databases">
        <title>The Natural Products Discovery Center: Release of the First 8490 Sequenced Strains for Exploring Actinobacteria Biosynthetic Diversity.</title>
        <authorList>
            <person name="Kalkreuter E."/>
            <person name="Kautsar S.A."/>
            <person name="Yang D."/>
            <person name="Bader C.D."/>
            <person name="Teijaro C.N."/>
            <person name="Fluegel L."/>
            <person name="Davis C.M."/>
            <person name="Simpson J.R."/>
            <person name="Lauterbach L."/>
            <person name="Steele A.D."/>
            <person name="Gui C."/>
            <person name="Meng S."/>
            <person name="Li G."/>
            <person name="Viehrig K."/>
            <person name="Ye F."/>
            <person name="Su P."/>
            <person name="Kiefer A.F."/>
            <person name="Nichols A."/>
            <person name="Cepeda A.J."/>
            <person name="Yan W."/>
            <person name="Fan B."/>
            <person name="Jiang Y."/>
            <person name="Adhikari A."/>
            <person name="Zheng C.-J."/>
            <person name="Schuster L."/>
            <person name="Cowan T.M."/>
            <person name="Smanski M.J."/>
            <person name="Chevrette M.G."/>
            <person name="De Carvalho L.P.S."/>
            <person name="Shen B."/>
        </authorList>
    </citation>
    <scope>NUCLEOTIDE SEQUENCE [LARGE SCALE GENOMIC DNA]</scope>
    <source>
        <strain evidence="1 2">NPDC033843</strain>
    </source>
</reference>
<dbReference type="EMBL" id="JBEZVE010000008">
    <property type="protein sequence ID" value="MEU3782404.1"/>
    <property type="molecule type" value="Genomic_DNA"/>
</dbReference>
<comment type="caution">
    <text evidence="1">The sequence shown here is derived from an EMBL/GenBank/DDBJ whole genome shotgun (WGS) entry which is preliminary data.</text>
</comment>
<name>A0ABV2ZIM3_9ACTN</name>
<dbReference type="Proteomes" id="UP001550739">
    <property type="component" value="Unassembled WGS sequence"/>
</dbReference>
<dbReference type="RefSeq" id="WP_361703142.1">
    <property type="nucleotide sequence ID" value="NZ_JBEZVE010000008.1"/>
</dbReference>
<organism evidence="1 2">
    <name type="scientific">Streptomyces sp. 900129855</name>
    <dbReference type="NCBI Taxonomy" id="3155129"/>
    <lineage>
        <taxon>Bacteria</taxon>
        <taxon>Bacillati</taxon>
        <taxon>Actinomycetota</taxon>
        <taxon>Actinomycetes</taxon>
        <taxon>Kitasatosporales</taxon>
        <taxon>Streptomycetaceae</taxon>
        <taxon>Streptomyces</taxon>
    </lineage>
</organism>
<keyword evidence="2" id="KW-1185">Reference proteome</keyword>
<gene>
    <name evidence="1" type="ORF">AB0E89_17830</name>
</gene>
<proteinExistence type="predicted"/>
<accession>A0ABV2ZIM3</accession>
<protein>
    <submittedName>
        <fullName evidence="1">Uncharacterized protein</fullName>
    </submittedName>
</protein>